<sequence length="350" mass="39875">MKTIIGNEIAFKTFNFLKVNETEIEIPELEGKLYREEGEKSPLELKEFNEIEYGVSKEALELNREYLNYYNSYETKVGEEKDFGLKLFELDDEYSELNDLHDVVAEKDSKLRLVLDYTSTGEEEKFRNSVIRILAHENSNVEVFIIQRDDVNTISLESVGIYAHDEANIAVHQYELGSSKLYTNYKCELIGEGANSIVDSVYFGQQDEYLNMSYDMIHKGKKTESDILVNGALKDKANKNFKSNLQFIEGACGSVGSEEEYSILLDETVHSISVPLMLAHEDDVVGNHASSSGKLDMDQIFYLMTRGISLEEAEALIVESKFSGAIDKLEDEELENEVWEVVREIIKRGN</sequence>
<dbReference type="InterPro" id="IPR000825">
    <property type="entry name" value="SUF_FeS_clus_asmbl_SufBD_core"/>
</dbReference>
<reference evidence="2 3" key="1">
    <citation type="submission" date="2021-06" db="EMBL/GenBank/DDBJ databases">
        <authorList>
            <person name="Sun Q."/>
            <person name="Li D."/>
        </authorList>
    </citation>
    <scope>NUCLEOTIDE SEQUENCE [LARGE SCALE GENOMIC DNA]</scope>
    <source>
        <strain evidence="2 3">MSJ-1</strain>
    </source>
</reference>
<evidence type="ECO:0000313" key="3">
    <source>
        <dbReference type="Proteomes" id="UP000783742"/>
    </source>
</evidence>
<feature type="domain" description="SUF system FeS cluster assembly SufBD core" evidence="1">
    <location>
        <begin position="100"/>
        <end position="319"/>
    </location>
</feature>
<gene>
    <name evidence="2" type="ORF">KQI68_09680</name>
</gene>
<organism evidence="2 3">
    <name type="scientific">Peptoniphilus ovalis</name>
    <dbReference type="NCBI Taxonomy" id="2841503"/>
    <lineage>
        <taxon>Bacteria</taxon>
        <taxon>Bacillati</taxon>
        <taxon>Bacillota</taxon>
        <taxon>Tissierellia</taxon>
        <taxon>Tissierellales</taxon>
        <taxon>Peptoniphilaceae</taxon>
        <taxon>Peptoniphilus</taxon>
    </lineage>
</organism>
<dbReference type="InterPro" id="IPR055346">
    <property type="entry name" value="Fe-S_cluster_assembly_SufBD"/>
</dbReference>
<dbReference type="Pfam" id="PF01458">
    <property type="entry name" value="SUFBD_core"/>
    <property type="match status" value="1"/>
</dbReference>
<dbReference type="Proteomes" id="UP000783742">
    <property type="component" value="Unassembled WGS sequence"/>
</dbReference>
<protein>
    <submittedName>
        <fullName evidence="2">SufD family Fe-S cluster assembly protein</fullName>
    </submittedName>
</protein>
<dbReference type="RefSeq" id="WP_216549918.1">
    <property type="nucleotide sequence ID" value="NZ_JAHLQO010000006.1"/>
</dbReference>
<name>A0ABS6FJB3_9FIRM</name>
<comment type="caution">
    <text evidence="2">The sequence shown here is derived from an EMBL/GenBank/DDBJ whole genome shotgun (WGS) entry which is preliminary data.</text>
</comment>
<accession>A0ABS6FJB3</accession>
<evidence type="ECO:0000313" key="2">
    <source>
        <dbReference type="EMBL" id="MBU5670099.1"/>
    </source>
</evidence>
<dbReference type="PANTHER" id="PTHR43575">
    <property type="entry name" value="PROTEIN ABCI7, CHLOROPLASTIC"/>
    <property type="match status" value="1"/>
</dbReference>
<evidence type="ECO:0000259" key="1">
    <source>
        <dbReference type="Pfam" id="PF01458"/>
    </source>
</evidence>
<dbReference type="PANTHER" id="PTHR43575:SF1">
    <property type="entry name" value="PROTEIN ABCI7, CHLOROPLASTIC"/>
    <property type="match status" value="1"/>
</dbReference>
<proteinExistence type="predicted"/>
<dbReference type="EMBL" id="JAHLQO010000006">
    <property type="protein sequence ID" value="MBU5670099.1"/>
    <property type="molecule type" value="Genomic_DNA"/>
</dbReference>
<keyword evidence="3" id="KW-1185">Reference proteome</keyword>